<keyword evidence="2" id="KW-1185">Reference proteome</keyword>
<reference evidence="1" key="1">
    <citation type="submission" date="2022-07" db="EMBL/GenBank/DDBJ databases">
        <title>Genome Sequence of Lecanicillium saksenae.</title>
        <authorList>
            <person name="Buettner E."/>
        </authorList>
    </citation>
    <scope>NUCLEOTIDE SEQUENCE</scope>
    <source>
        <strain evidence="1">VT-O1</strain>
    </source>
</reference>
<comment type="caution">
    <text evidence="1">The sequence shown here is derived from an EMBL/GenBank/DDBJ whole genome shotgun (WGS) entry which is preliminary data.</text>
</comment>
<dbReference type="EMBL" id="JANAKD010000336">
    <property type="protein sequence ID" value="KAJ3494870.1"/>
    <property type="molecule type" value="Genomic_DNA"/>
</dbReference>
<sequence>MSSSLLTDDELRAVTAIERSCSVVSVLACLFTIITFCTSRRFHKPINRLVFYASFGNLMTSVATLMSRDFTDDVLSPGCQVQGFLIQMFMPADALWTLAMATNVYLAFYRGYDTLHLRKMEIPYLLLCYGLPFIPALVFVFIRNVQGERVYGDAILWCWISSDWRILRIAVFYAPVWAVIIVTFFIYIRAGRTMYENHKTLRSLSSGYTDSVSAADDFVVTKTQIAHLRAEDVAMPSRHNPSGVHTSLSASATVLLPCPTIGSQPSDASYTVDVDVDTMTIRVDQQPRHLASVPDTYRPGASSSPGPVPRRNHAAWSYAKCSLLFFTAMLITWIPSSANRVYSIAHGNRVSVPLQYMSAFVLPLQGLWNAIIYAVTSWSACKNLVHDVRTSRWPDLRELVHGMRPRSKEPAYPRREEVR</sequence>
<name>A0ACC1QY99_9HYPO</name>
<gene>
    <name evidence="1" type="ORF">NLG97_g3794</name>
</gene>
<evidence type="ECO:0000313" key="1">
    <source>
        <dbReference type="EMBL" id="KAJ3494870.1"/>
    </source>
</evidence>
<dbReference type="Proteomes" id="UP001148737">
    <property type="component" value="Unassembled WGS sequence"/>
</dbReference>
<proteinExistence type="predicted"/>
<accession>A0ACC1QY99</accession>
<evidence type="ECO:0000313" key="2">
    <source>
        <dbReference type="Proteomes" id="UP001148737"/>
    </source>
</evidence>
<protein>
    <submittedName>
        <fullName evidence="1">Uncharacterized protein</fullName>
    </submittedName>
</protein>
<organism evidence="1 2">
    <name type="scientific">Lecanicillium saksenae</name>
    <dbReference type="NCBI Taxonomy" id="468837"/>
    <lineage>
        <taxon>Eukaryota</taxon>
        <taxon>Fungi</taxon>
        <taxon>Dikarya</taxon>
        <taxon>Ascomycota</taxon>
        <taxon>Pezizomycotina</taxon>
        <taxon>Sordariomycetes</taxon>
        <taxon>Hypocreomycetidae</taxon>
        <taxon>Hypocreales</taxon>
        <taxon>Cordycipitaceae</taxon>
        <taxon>Lecanicillium</taxon>
    </lineage>
</organism>